<proteinExistence type="predicted"/>
<dbReference type="AlphaFoldDB" id="A0A8S1R4T3"/>
<keyword evidence="1" id="KW-0175">Coiled coil</keyword>
<gene>
    <name evidence="3" type="ORF">PSON_ATCC_30995.1.T1380055</name>
</gene>
<feature type="coiled-coil region" evidence="1">
    <location>
        <begin position="289"/>
        <end position="407"/>
    </location>
</feature>
<evidence type="ECO:0000313" key="3">
    <source>
        <dbReference type="EMBL" id="CAD8122383.1"/>
    </source>
</evidence>
<feature type="region of interest" description="Disordered" evidence="2">
    <location>
        <begin position="18"/>
        <end position="38"/>
    </location>
</feature>
<keyword evidence="4" id="KW-1185">Reference proteome</keyword>
<accession>A0A8S1R4T3</accession>
<reference evidence="3" key="1">
    <citation type="submission" date="2021-01" db="EMBL/GenBank/DDBJ databases">
        <authorList>
            <consortium name="Genoscope - CEA"/>
            <person name="William W."/>
        </authorList>
    </citation>
    <scope>NUCLEOTIDE SEQUENCE</scope>
</reference>
<protein>
    <submittedName>
        <fullName evidence="3">Uncharacterized protein</fullName>
    </submittedName>
</protein>
<organism evidence="3 4">
    <name type="scientific">Paramecium sonneborni</name>
    <dbReference type="NCBI Taxonomy" id="65129"/>
    <lineage>
        <taxon>Eukaryota</taxon>
        <taxon>Sar</taxon>
        <taxon>Alveolata</taxon>
        <taxon>Ciliophora</taxon>
        <taxon>Intramacronucleata</taxon>
        <taxon>Oligohymenophorea</taxon>
        <taxon>Peniculida</taxon>
        <taxon>Parameciidae</taxon>
        <taxon>Paramecium</taxon>
    </lineage>
</organism>
<sequence length="569" mass="67157">MNSASNNQLLQKLQNLYSAKQKPSQHSHSPTKTNSSKQINQLLQKSTPLPYLQIKQQDIEQWTDRINTQIDKHKSFSQNDNTINFYLQKPLPSNPLFQQSFITSLIDIQKKLKLLKYAKENDQNTFVSIITKIKLFCLDNSAICFDFYRCNDLILLKYMIYLLIFQFNQDIQKNQKESNSEQTLQLQNMVKDIITIIYEIIEEIKSKQHNISHIDTLNHQLTQIQNKFKPANACSLKTINKSSHQRYNSFNLEKNKSAVYQSKYAADINLSTNQLNSNPQFNNGQQKIIQNQNDELEQNSKLIISLNNQIQKLQKNYKKQIFSISELNDLNQSLKQQLQSKIEELEHLKNSFELLKSNNKLYLEQKEQYFNLYHDLELENRKLKQNLQKYQVDYDQIKTEFEKYQTETYFNYQKQLNQIQQTKDNEIKSIKVELNEKCSIITQLLGDVLFFGKQYKNIVDKIINIQKKDLEWKILELQKELFVSENTLNAKLNAISSYSNNIIYNQGQEYLKQNQLSNLLGNQTISYQSDHQKNTKQSRVLDLLSDSKNSFELMHMLLIQSQVLEEFLS</sequence>
<dbReference type="Proteomes" id="UP000692954">
    <property type="component" value="Unassembled WGS sequence"/>
</dbReference>
<dbReference type="EMBL" id="CAJJDN010000138">
    <property type="protein sequence ID" value="CAD8122383.1"/>
    <property type="molecule type" value="Genomic_DNA"/>
</dbReference>
<comment type="caution">
    <text evidence="3">The sequence shown here is derived from an EMBL/GenBank/DDBJ whole genome shotgun (WGS) entry which is preliminary data.</text>
</comment>
<evidence type="ECO:0000256" key="1">
    <source>
        <dbReference type="SAM" id="Coils"/>
    </source>
</evidence>
<evidence type="ECO:0000313" key="4">
    <source>
        <dbReference type="Proteomes" id="UP000692954"/>
    </source>
</evidence>
<evidence type="ECO:0000256" key="2">
    <source>
        <dbReference type="SAM" id="MobiDB-lite"/>
    </source>
</evidence>
<name>A0A8S1R4T3_9CILI</name>